<dbReference type="InterPro" id="IPR046348">
    <property type="entry name" value="SIS_dom_sf"/>
</dbReference>
<dbReference type="SUPFAM" id="SSF53697">
    <property type="entry name" value="SIS domain"/>
    <property type="match status" value="1"/>
</dbReference>
<dbReference type="InterPro" id="IPR040190">
    <property type="entry name" value="MURQ/GCKR"/>
</dbReference>
<dbReference type="SUPFAM" id="SSF46934">
    <property type="entry name" value="UBA-like"/>
    <property type="match status" value="1"/>
</dbReference>
<dbReference type="PANTHER" id="PTHR10088">
    <property type="entry name" value="GLUCOKINASE REGULATORY PROTEIN"/>
    <property type="match status" value="1"/>
</dbReference>
<dbReference type="InterPro" id="IPR005486">
    <property type="entry name" value="Glucokinase_regulatory_CS"/>
</dbReference>
<dbReference type="Gene3D" id="1.10.8.1080">
    <property type="match status" value="1"/>
</dbReference>
<dbReference type="GO" id="GO:0097367">
    <property type="term" value="F:carbohydrate derivative binding"/>
    <property type="evidence" value="ECO:0007669"/>
    <property type="project" value="InterPro"/>
</dbReference>
<dbReference type="GO" id="GO:0016803">
    <property type="term" value="F:ether hydrolase activity"/>
    <property type="evidence" value="ECO:0007669"/>
    <property type="project" value="TreeGrafter"/>
</dbReference>
<dbReference type="STRING" id="83655.APT61_05830"/>
<dbReference type="EMBL" id="LR590464">
    <property type="protein sequence ID" value="VTP74665.1"/>
    <property type="molecule type" value="Genomic_DNA"/>
</dbReference>
<proteinExistence type="predicted"/>
<evidence type="ECO:0000259" key="3">
    <source>
        <dbReference type="PROSITE" id="PS51464"/>
    </source>
</evidence>
<dbReference type="FunFam" id="1.10.8.1080:FF:000001">
    <property type="entry name" value="N-acetylmuramic acid 6-phosphate etherase"/>
    <property type="match status" value="1"/>
</dbReference>
<reference evidence="4 5" key="1">
    <citation type="submission" date="2019-05" db="EMBL/GenBank/DDBJ databases">
        <authorList>
            <consortium name="Pathogen Informatics"/>
        </authorList>
    </citation>
    <scope>NUCLEOTIDE SEQUENCE [LARGE SCALE GENOMIC DNA]</scope>
    <source>
        <strain evidence="4 5">NCTC13032</strain>
    </source>
</reference>
<dbReference type="GO" id="GO:0009254">
    <property type="term" value="P:peptidoglycan turnover"/>
    <property type="evidence" value="ECO:0007669"/>
    <property type="project" value="TreeGrafter"/>
</dbReference>
<dbReference type="PROSITE" id="PS01272">
    <property type="entry name" value="GCKR"/>
    <property type="match status" value="1"/>
</dbReference>
<evidence type="ECO:0000256" key="2">
    <source>
        <dbReference type="ARBA" id="ARBA00023277"/>
    </source>
</evidence>
<gene>
    <name evidence="4" type="primary">murQ_1</name>
    <name evidence="4" type="ORF">NCTC13032_05488</name>
</gene>
<keyword evidence="2" id="KW-0119">Carbohydrate metabolism</keyword>
<dbReference type="GO" id="GO:0046348">
    <property type="term" value="P:amino sugar catabolic process"/>
    <property type="evidence" value="ECO:0007669"/>
    <property type="project" value="InterPro"/>
</dbReference>
<dbReference type="NCBIfam" id="NF009222">
    <property type="entry name" value="PRK12570.1"/>
    <property type="match status" value="1"/>
</dbReference>
<dbReference type="Proteomes" id="UP000310719">
    <property type="component" value="Chromosome"/>
</dbReference>
<evidence type="ECO:0000313" key="4">
    <source>
        <dbReference type="EMBL" id="VTP74665.1"/>
    </source>
</evidence>
<dbReference type="InterPro" id="IPR005488">
    <property type="entry name" value="Etherase_MurQ"/>
</dbReference>
<dbReference type="PANTHER" id="PTHR10088:SF4">
    <property type="entry name" value="GLUCOKINASE REGULATORY PROTEIN"/>
    <property type="match status" value="1"/>
</dbReference>
<dbReference type="InterPro" id="IPR009060">
    <property type="entry name" value="UBA-like_sf"/>
</dbReference>
<dbReference type="Pfam" id="PF20741">
    <property type="entry name" value="GKRP-like_C"/>
    <property type="match status" value="1"/>
</dbReference>
<dbReference type="GO" id="GO:0016835">
    <property type="term" value="F:carbon-oxygen lyase activity"/>
    <property type="evidence" value="ECO:0007669"/>
    <property type="project" value="InterPro"/>
</dbReference>
<keyword evidence="1 4" id="KW-0456">Lyase</keyword>
<accession>A0A4U9IDF6</accession>
<organism evidence="4 5">
    <name type="scientific">Leclercia adecarboxylata</name>
    <dbReference type="NCBI Taxonomy" id="83655"/>
    <lineage>
        <taxon>Bacteria</taxon>
        <taxon>Pseudomonadati</taxon>
        <taxon>Pseudomonadota</taxon>
        <taxon>Gammaproteobacteria</taxon>
        <taxon>Enterobacterales</taxon>
        <taxon>Enterobacteriaceae</taxon>
        <taxon>Leclercia</taxon>
    </lineage>
</organism>
<dbReference type="PROSITE" id="PS51464">
    <property type="entry name" value="SIS"/>
    <property type="match status" value="1"/>
</dbReference>
<name>A0A4U9IDF6_9ENTR</name>
<sequence length="188" mass="19634">MEGAEDSQQLGEDDLKALNLTAQDLVVGLAASGRTPYVIGGLAFANQIGCTTVAISCNPGSPIAQIASIAISPVVGPEALTGSTRLKSGTAQKLVLNMISTGAMVKFGKVYQNLMVDMKATNVKLIDRACRMVVEATGTSREEAEEVLKQTGYDVKPAILMILSGLDAAAARARLDAHQGFLRAALEN</sequence>
<evidence type="ECO:0000313" key="5">
    <source>
        <dbReference type="Proteomes" id="UP000310719"/>
    </source>
</evidence>
<dbReference type="Gene3D" id="3.40.50.10490">
    <property type="entry name" value="Glucose-6-phosphate isomerase like protein, domain 1"/>
    <property type="match status" value="1"/>
</dbReference>
<dbReference type="InterPro" id="IPR001347">
    <property type="entry name" value="SIS_dom"/>
</dbReference>
<dbReference type="CDD" id="cd05007">
    <property type="entry name" value="SIS_Etherase"/>
    <property type="match status" value="1"/>
</dbReference>
<dbReference type="NCBIfam" id="NF003915">
    <property type="entry name" value="PRK05441.1"/>
    <property type="match status" value="1"/>
</dbReference>
<dbReference type="AlphaFoldDB" id="A0A4U9IDF6"/>
<dbReference type="Pfam" id="PF01380">
    <property type="entry name" value="SIS"/>
    <property type="match status" value="1"/>
</dbReference>
<feature type="domain" description="SIS" evidence="3">
    <location>
        <begin position="1"/>
        <end position="109"/>
    </location>
</feature>
<evidence type="ECO:0000256" key="1">
    <source>
        <dbReference type="ARBA" id="ARBA00023239"/>
    </source>
</evidence>
<dbReference type="EC" id="4.2.1.126" evidence="4"/>
<protein>
    <submittedName>
        <fullName evidence="4">N-acetylmuramic acid 6-phosphate etherase</fullName>
        <ecNumber evidence="4">4.2.1.126</ecNumber>
    </submittedName>
</protein>